<proteinExistence type="predicted"/>
<accession>A0A2P6QBS8</accession>
<evidence type="ECO:0000313" key="2">
    <source>
        <dbReference type="Proteomes" id="UP000238479"/>
    </source>
</evidence>
<organism evidence="1 2">
    <name type="scientific">Rosa chinensis</name>
    <name type="common">China rose</name>
    <dbReference type="NCBI Taxonomy" id="74649"/>
    <lineage>
        <taxon>Eukaryota</taxon>
        <taxon>Viridiplantae</taxon>
        <taxon>Streptophyta</taxon>
        <taxon>Embryophyta</taxon>
        <taxon>Tracheophyta</taxon>
        <taxon>Spermatophyta</taxon>
        <taxon>Magnoliopsida</taxon>
        <taxon>eudicotyledons</taxon>
        <taxon>Gunneridae</taxon>
        <taxon>Pentapetalae</taxon>
        <taxon>rosids</taxon>
        <taxon>fabids</taxon>
        <taxon>Rosales</taxon>
        <taxon>Rosaceae</taxon>
        <taxon>Rosoideae</taxon>
        <taxon>Rosoideae incertae sedis</taxon>
        <taxon>Rosa</taxon>
    </lineage>
</organism>
<reference evidence="1 2" key="1">
    <citation type="journal article" date="2018" name="Nat. Genet.">
        <title>The Rosa genome provides new insights in the design of modern roses.</title>
        <authorList>
            <person name="Bendahmane M."/>
        </authorList>
    </citation>
    <scope>NUCLEOTIDE SEQUENCE [LARGE SCALE GENOMIC DNA]</scope>
    <source>
        <strain evidence="2">cv. Old Blush</strain>
    </source>
</reference>
<dbReference type="Gramene" id="PRQ31636">
    <property type="protein sequence ID" value="PRQ31636"/>
    <property type="gene ID" value="RchiOBHm_Chr5g0037661"/>
</dbReference>
<comment type="caution">
    <text evidence="1">The sequence shown here is derived from an EMBL/GenBank/DDBJ whole genome shotgun (WGS) entry which is preliminary data.</text>
</comment>
<evidence type="ECO:0000313" key="1">
    <source>
        <dbReference type="EMBL" id="PRQ31636.1"/>
    </source>
</evidence>
<keyword evidence="2" id="KW-1185">Reference proteome</keyword>
<name>A0A2P6QBS8_ROSCH</name>
<dbReference type="AlphaFoldDB" id="A0A2P6QBS8"/>
<protein>
    <submittedName>
        <fullName evidence="1">Uncharacterized protein</fullName>
    </submittedName>
</protein>
<dbReference type="Proteomes" id="UP000238479">
    <property type="component" value="Chromosome 5"/>
</dbReference>
<dbReference type="EMBL" id="PDCK01000043">
    <property type="protein sequence ID" value="PRQ31636.1"/>
    <property type="molecule type" value="Genomic_DNA"/>
</dbReference>
<gene>
    <name evidence="1" type="ORF">RchiOBHm_Chr5g0037661</name>
</gene>
<sequence length="87" mass="9835">MISSTGQFIITCECPLEHAKEDKEKNIIESTDPIRASPPVEVGQSILFTAFCLSFPQFRLAGQILFTKNYSSWVNFLTCQLIFCDLL</sequence>